<reference evidence="5" key="1">
    <citation type="journal article" date="2019" name="Int. J. Syst. Evol. Microbiol.">
        <title>The Global Catalogue of Microorganisms (GCM) 10K type strain sequencing project: providing services to taxonomists for standard genome sequencing and annotation.</title>
        <authorList>
            <consortium name="The Broad Institute Genomics Platform"/>
            <consortium name="The Broad Institute Genome Sequencing Center for Infectious Disease"/>
            <person name="Wu L."/>
            <person name="Ma J."/>
        </authorList>
    </citation>
    <scope>NUCLEOTIDE SEQUENCE [LARGE SCALE GENOMIC DNA]</scope>
    <source>
        <strain evidence="5">JCM 18063</strain>
    </source>
</reference>
<dbReference type="Pfam" id="PF00561">
    <property type="entry name" value="Abhydrolase_1"/>
    <property type="match status" value="1"/>
</dbReference>
<accession>A0ABP8YIE1</accession>
<feature type="region of interest" description="Disordered" evidence="2">
    <location>
        <begin position="174"/>
        <end position="193"/>
    </location>
</feature>
<sequence>MILAHDVTGSGPAVVLLHAGVADRRMWDPIMAGLTQTFRVLRADLRGYGQSPLPAEDYVDADDVAETMDAAQFTDAVVVGNSLGARVACELTARHPGRVRELVLISPDVAASTPGEDLRAFAAREEALLAAGDVEAAVALNVATWLGPAADDATRDLVADMQREILHTQLAAEADATTRGAPPATPRPVPVDPSAIHVPTLVVTGAHDLAHCRAAADDLVAAVPGAERLDLDWAGHLPTLENPDAIEPLLLDVLRDDPTVHAP</sequence>
<protein>
    <submittedName>
        <fullName evidence="4">3-oxoadipate enol-lactonase</fullName>
    </submittedName>
</protein>
<dbReference type="SUPFAM" id="SSF53474">
    <property type="entry name" value="alpha/beta-Hydrolases"/>
    <property type="match status" value="1"/>
</dbReference>
<dbReference type="Gene3D" id="3.40.50.1820">
    <property type="entry name" value="alpha/beta hydrolase"/>
    <property type="match status" value="1"/>
</dbReference>
<keyword evidence="5" id="KW-1185">Reference proteome</keyword>
<keyword evidence="1" id="KW-0378">Hydrolase</keyword>
<dbReference type="InterPro" id="IPR000639">
    <property type="entry name" value="Epox_hydrolase-like"/>
</dbReference>
<evidence type="ECO:0000313" key="5">
    <source>
        <dbReference type="Proteomes" id="UP001500956"/>
    </source>
</evidence>
<dbReference type="PANTHER" id="PTHR43798">
    <property type="entry name" value="MONOACYLGLYCEROL LIPASE"/>
    <property type="match status" value="1"/>
</dbReference>
<dbReference type="RefSeq" id="WP_172149601.1">
    <property type="nucleotide sequence ID" value="NZ_BAABID010000008.1"/>
</dbReference>
<proteinExistence type="predicted"/>
<dbReference type="InterPro" id="IPR029058">
    <property type="entry name" value="AB_hydrolase_fold"/>
</dbReference>
<comment type="caution">
    <text evidence="4">The sequence shown here is derived from an EMBL/GenBank/DDBJ whole genome shotgun (WGS) entry which is preliminary data.</text>
</comment>
<evidence type="ECO:0000313" key="4">
    <source>
        <dbReference type="EMBL" id="GAA4727070.1"/>
    </source>
</evidence>
<dbReference type="Proteomes" id="UP001500956">
    <property type="component" value="Unassembled WGS sequence"/>
</dbReference>
<dbReference type="PRINTS" id="PR00412">
    <property type="entry name" value="EPOXHYDRLASE"/>
</dbReference>
<gene>
    <name evidence="4" type="primary">pcaD_1</name>
    <name evidence="4" type="ORF">GCM10023216_17400</name>
</gene>
<name>A0ABP8YIE1_9MICO</name>
<dbReference type="InterPro" id="IPR000073">
    <property type="entry name" value="AB_hydrolase_1"/>
</dbReference>
<evidence type="ECO:0000256" key="2">
    <source>
        <dbReference type="SAM" id="MobiDB-lite"/>
    </source>
</evidence>
<dbReference type="PANTHER" id="PTHR43798:SF31">
    <property type="entry name" value="AB HYDROLASE SUPERFAMILY PROTEIN YCLE"/>
    <property type="match status" value="1"/>
</dbReference>
<feature type="domain" description="AB hydrolase-1" evidence="3">
    <location>
        <begin position="12"/>
        <end position="128"/>
    </location>
</feature>
<organism evidence="4 5">
    <name type="scientific">Isoptericola chiayiensis</name>
    <dbReference type="NCBI Taxonomy" id="579446"/>
    <lineage>
        <taxon>Bacteria</taxon>
        <taxon>Bacillati</taxon>
        <taxon>Actinomycetota</taxon>
        <taxon>Actinomycetes</taxon>
        <taxon>Micrococcales</taxon>
        <taxon>Promicromonosporaceae</taxon>
        <taxon>Isoptericola</taxon>
    </lineage>
</organism>
<dbReference type="PRINTS" id="PR00111">
    <property type="entry name" value="ABHYDROLASE"/>
</dbReference>
<dbReference type="InterPro" id="IPR050266">
    <property type="entry name" value="AB_hydrolase_sf"/>
</dbReference>
<evidence type="ECO:0000259" key="3">
    <source>
        <dbReference type="Pfam" id="PF00561"/>
    </source>
</evidence>
<evidence type="ECO:0000256" key="1">
    <source>
        <dbReference type="ARBA" id="ARBA00022801"/>
    </source>
</evidence>
<dbReference type="EMBL" id="BAABID010000008">
    <property type="protein sequence ID" value="GAA4727070.1"/>
    <property type="molecule type" value="Genomic_DNA"/>
</dbReference>